<reference evidence="2 3" key="1">
    <citation type="submission" date="2023-09" db="EMBL/GenBank/DDBJ databases">
        <authorList>
            <person name="Rey-Velasco X."/>
        </authorList>
    </citation>
    <scope>NUCLEOTIDE SEQUENCE [LARGE SCALE GENOMIC DNA]</scope>
    <source>
        <strain evidence="2 3">F390</strain>
    </source>
</reference>
<proteinExistence type="predicted"/>
<evidence type="ECO:0000256" key="1">
    <source>
        <dbReference type="SAM" id="Phobius"/>
    </source>
</evidence>
<evidence type="ECO:0000313" key="2">
    <source>
        <dbReference type="EMBL" id="MDT0575287.1"/>
    </source>
</evidence>
<keyword evidence="3" id="KW-1185">Reference proteome</keyword>
<gene>
    <name evidence="2" type="ORF">RM533_03715</name>
</gene>
<dbReference type="RefSeq" id="WP_311339861.1">
    <property type="nucleotide sequence ID" value="NZ_JAVRHS010000002.1"/>
</dbReference>
<keyword evidence="1" id="KW-0812">Transmembrane</keyword>
<accession>A0ABU2ZFB0</accession>
<organism evidence="2 3">
    <name type="scientific">Croceicoccus esteveae</name>
    <dbReference type="NCBI Taxonomy" id="3075597"/>
    <lineage>
        <taxon>Bacteria</taxon>
        <taxon>Pseudomonadati</taxon>
        <taxon>Pseudomonadota</taxon>
        <taxon>Alphaproteobacteria</taxon>
        <taxon>Sphingomonadales</taxon>
        <taxon>Erythrobacteraceae</taxon>
        <taxon>Croceicoccus</taxon>
    </lineage>
</organism>
<evidence type="ECO:0000313" key="3">
    <source>
        <dbReference type="Proteomes" id="UP001259803"/>
    </source>
</evidence>
<keyword evidence="1" id="KW-0472">Membrane</keyword>
<name>A0ABU2ZFB0_9SPHN</name>
<feature type="transmembrane region" description="Helical" evidence="1">
    <location>
        <begin position="33"/>
        <end position="56"/>
    </location>
</feature>
<keyword evidence="1" id="KW-1133">Transmembrane helix</keyword>
<protein>
    <submittedName>
        <fullName evidence="2">Uncharacterized protein</fullName>
    </submittedName>
</protein>
<dbReference type="EMBL" id="JAVRHS010000002">
    <property type="protein sequence ID" value="MDT0575287.1"/>
    <property type="molecule type" value="Genomic_DNA"/>
</dbReference>
<comment type="caution">
    <text evidence="2">The sequence shown here is derived from an EMBL/GenBank/DDBJ whole genome shotgun (WGS) entry which is preliminary data.</text>
</comment>
<sequence length="102" mass="10944">MSVDDFGITAEQGVIGLALPSNSHHFFSFIRNALAIALLIVGAPFASVGIGVHAYGKLPPAAPVNRSAARPTGRCIKWCCTRRDRRGRLLPRTGCSTILQTR</sequence>
<dbReference type="Proteomes" id="UP001259803">
    <property type="component" value="Unassembled WGS sequence"/>
</dbReference>